<dbReference type="EMBL" id="VUOC01000001">
    <property type="protein sequence ID" value="KAA2245753.1"/>
    <property type="molecule type" value="Genomic_DNA"/>
</dbReference>
<dbReference type="PANTHER" id="PTHR43201:SF32">
    <property type="entry name" value="2-SUCCINYLBENZOATE--COA LIGASE, CHLOROPLASTIC_PEROXISOMAL"/>
    <property type="match status" value="1"/>
</dbReference>
<evidence type="ECO:0000259" key="1">
    <source>
        <dbReference type="Pfam" id="PF00501"/>
    </source>
</evidence>
<reference evidence="2 3" key="2">
    <citation type="submission" date="2019-09" db="EMBL/GenBank/DDBJ databases">
        <authorList>
            <person name="Jin C."/>
        </authorList>
    </citation>
    <scope>NUCLEOTIDE SEQUENCE [LARGE SCALE GENOMIC DNA]</scope>
    <source>
        <strain evidence="2 3">BN140078</strain>
    </source>
</reference>
<evidence type="ECO:0000313" key="3">
    <source>
        <dbReference type="Proteomes" id="UP000324611"/>
    </source>
</evidence>
<proteinExistence type="predicted"/>
<gene>
    <name evidence="2" type="ORF">F0L74_07315</name>
</gene>
<sequence length="463" mass="51905">MKLYELIARNPHLQYIDAASGNSCRLPDLRSSLDLTDQQQLALLYLDNSIAAIELLLNCLDSRLTIALLSPKLHTAYKQQLEAAYAPYYIYDPTREQIQEYTPYKASATISLFRNQENRANIHPDLKLLLSTSGTTGSPKFVKLSEANLVQNALSIIDYLPINSQDVTPLNLPVFYSYGLSVFTTNSIAGGTIVCANRDVVQKEFWEDSQRYGYTSIAGVPYVYEMLHRIGFCRKEYPALRYMTQAGGKLNPALVNIFGEYLAARSKQFFVMYGQTEATARMSWMPPQALLQKPGSIGLPVRNGQFCIAPDTQELLYTGPNVFGGYAHTAADLATFEPLPVLHTGDVAKQDDDGYYYITGRMKRFVKLFGARVNLDEVETILKQETNGGTFACIGREDQHLLVLHEHADLEDKAIRQLLSEKLHLHPSAFKVQQVDRFVLTPNGKPDYAAMQQKLHEKAIATA</sequence>
<accession>A0A5B2W198</accession>
<dbReference type="GO" id="GO:0006631">
    <property type="term" value="P:fatty acid metabolic process"/>
    <property type="evidence" value="ECO:0007669"/>
    <property type="project" value="TreeGrafter"/>
</dbReference>
<dbReference type="Gene3D" id="3.30.300.30">
    <property type="match status" value="1"/>
</dbReference>
<dbReference type="AlphaFoldDB" id="A0A5B2W198"/>
<dbReference type="Gene3D" id="3.40.50.12780">
    <property type="entry name" value="N-terminal domain of ligase-like"/>
    <property type="match status" value="1"/>
</dbReference>
<organism evidence="2 3">
    <name type="scientific">Chitinophaga agrisoli</name>
    <dbReference type="NCBI Taxonomy" id="2607653"/>
    <lineage>
        <taxon>Bacteria</taxon>
        <taxon>Pseudomonadati</taxon>
        <taxon>Bacteroidota</taxon>
        <taxon>Chitinophagia</taxon>
        <taxon>Chitinophagales</taxon>
        <taxon>Chitinophagaceae</taxon>
        <taxon>Chitinophaga</taxon>
    </lineage>
</organism>
<evidence type="ECO:0000313" key="2">
    <source>
        <dbReference type="EMBL" id="KAA2245753.1"/>
    </source>
</evidence>
<dbReference type="InterPro" id="IPR045851">
    <property type="entry name" value="AMP-bd_C_sf"/>
</dbReference>
<feature type="domain" description="AMP-dependent synthetase/ligase" evidence="1">
    <location>
        <begin position="42"/>
        <end position="326"/>
    </location>
</feature>
<comment type="caution">
    <text evidence="2">The sequence shown here is derived from an EMBL/GenBank/DDBJ whole genome shotgun (WGS) entry which is preliminary data.</text>
</comment>
<dbReference type="Pfam" id="PF00501">
    <property type="entry name" value="AMP-binding"/>
    <property type="match status" value="1"/>
</dbReference>
<dbReference type="InterPro" id="IPR000873">
    <property type="entry name" value="AMP-dep_synth/lig_dom"/>
</dbReference>
<reference evidence="2 3" key="1">
    <citation type="submission" date="2019-09" db="EMBL/GenBank/DDBJ databases">
        <title>Chitinophaga ginsengihumi sp. nov., isolated from soil of ginseng rhizosphere.</title>
        <authorList>
            <person name="Lee J."/>
        </authorList>
    </citation>
    <scope>NUCLEOTIDE SEQUENCE [LARGE SCALE GENOMIC DNA]</scope>
    <source>
        <strain evidence="2 3">BN140078</strain>
    </source>
</reference>
<name>A0A5B2W198_9BACT</name>
<dbReference type="GO" id="GO:0031956">
    <property type="term" value="F:medium-chain fatty acid-CoA ligase activity"/>
    <property type="evidence" value="ECO:0007669"/>
    <property type="project" value="TreeGrafter"/>
</dbReference>
<dbReference type="Proteomes" id="UP000324611">
    <property type="component" value="Unassembled WGS sequence"/>
</dbReference>
<keyword evidence="3" id="KW-1185">Reference proteome</keyword>
<dbReference type="SUPFAM" id="SSF56801">
    <property type="entry name" value="Acetyl-CoA synthetase-like"/>
    <property type="match status" value="1"/>
</dbReference>
<dbReference type="RefSeq" id="WP_149837143.1">
    <property type="nucleotide sequence ID" value="NZ_VUOC01000001.1"/>
</dbReference>
<protein>
    <submittedName>
        <fullName evidence="2">AMP-binding protein</fullName>
    </submittedName>
</protein>
<dbReference type="PANTHER" id="PTHR43201">
    <property type="entry name" value="ACYL-COA SYNTHETASE"/>
    <property type="match status" value="1"/>
</dbReference>
<dbReference type="InterPro" id="IPR042099">
    <property type="entry name" value="ANL_N_sf"/>
</dbReference>